<evidence type="ECO:0000256" key="1">
    <source>
        <dbReference type="SAM" id="Phobius"/>
    </source>
</evidence>
<keyword evidence="1" id="KW-0812">Transmembrane</keyword>
<comment type="caution">
    <text evidence="2">The sequence shown here is derived from an EMBL/GenBank/DDBJ whole genome shotgun (WGS) entry which is preliminary data.</text>
</comment>
<dbReference type="GO" id="GO:0016020">
    <property type="term" value="C:membrane"/>
    <property type="evidence" value="ECO:0007669"/>
    <property type="project" value="InterPro"/>
</dbReference>
<dbReference type="AlphaFoldDB" id="X1G2K9"/>
<gene>
    <name evidence="2" type="ORF">S03H2_31845</name>
</gene>
<protein>
    <recommendedName>
        <fullName evidence="3">ECF transporter S component</fullName>
    </recommendedName>
</protein>
<sequence length="98" mass="10303">MESKRSKKNRDFFGYYLPKSPFSIAITSIFAALTCVLTMLISIPVPATGGYINIGDVGVMLTALIFGPVIGSLGGGIGSALADIFLGYPIWAPATFIV</sequence>
<feature type="transmembrane region" description="Helical" evidence="1">
    <location>
        <begin position="21"/>
        <end position="45"/>
    </location>
</feature>
<evidence type="ECO:0008006" key="3">
    <source>
        <dbReference type="Google" id="ProtNLM"/>
    </source>
</evidence>
<evidence type="ECO:0000313" key="2">
    <source>
        <dbReference type="EMBL" id="GAH51462.1"/>
    </source>
</evidence>
<accession>X1G2K9</accession>
<feature type="transmembrane region" description="Helical" evidence="1">
    <location>
        <begin position="57"/>
        <end position="82"/>
    </location>
</feature>
<keyword evidence="1" id="KW-0472">Membrane</keyword>
<feature type="non-terminal residue" evidence="2">
    <location>
        <position position="98"/>
    </location>
</feature>
<dbReference type="PANTHER" id="PTHR37815">
    <property type="entry name" value="UPF0397 PROTEIN BC_2624-RELATED"/>
    <property type="match status" value="1"/>
</dbReference>
<proteinExistence type="predicted"/>
<reference evidence="2" key="1">
    <citation type="journal article" date="2014" name="Front. Microbiol.">
        <title>High frequency of phylogenetically diverse reductive dehalogenase-homologous genes in deep subseafloor sedimentary metagenomes.</title>
        <authorList>
            <person name="Kawai M."/>
            <person name="Futagami T."/>
            <person name="Toyoda A."/>
            <person name="Takaki Y."/>
            <person name="Nishi S."/>
            <person name="Hori S."/>
            <person name="Arai W."/>
            <person name="Tsubouchi T."/>
            <person name="Morono Y."/>
            <person name="Uchiyama I."/>
            <person name="Ito T."/>
            <person name="Fujiyama A."/>
            <person name="Inagaki F."/>
            <person name="Takami H."/>
        </authorList>
    </citation>
    <scope>NUCLEOTIDE SEQUENCE</scope>
    <source>
        <strain evidence="2">Expedition CK06-06</strain>
    </source>
</reference>
<dbReference type="PANTHER" id="PTHR37815:SF3">
    <property type="entry name" value="UPF0397 PROTEIN SPR0429"/>
    <property type="match status" value="1"/>
</dbReference>
<dbReference type="InterPro" id="IPR009825">
    <property type="entry name" value="ECF_substrate-spec-like"/>
</dbReference>
<organism evidence="2">
    <name type="scientific">marine sediment metagenome</name>
    <dbReference type="NCBI Taxonomy" id="412755"/>
    <lineage>
        <taxon>unclassified sequences</taxon>
        <taxon>metagenomes</taxon>
        <taxon>ecological metagenomes</taxon>
    </lineage>
</organism>
<dbReference type="Gene3D" id="1.10.1760.20">
    <property type="match status" value="1"/>
</dbReference>
<name>X1G2K9_9ZZZZ</name>
<dbReference type="EMBL" id="BARU01019333">
    <property type="protein sequence ID" value="GAH51462.1"/>
    <property type="molecule type" value="Genomic_DNA"/>
</dbReference>
<dbReference type="Pfam" id="PF07155">
    <property type="entry name" value="ECF-ribofla_trS"/>
    <property type="match status" value="1"/>
</dbReference>
<keyword evidence="1" id="KW-1133">Transmembrane helix</keyword>